<sequence length="601" mass="69205">MMHVNFVPSDLVFRIGKAAARRRDDILHIYIVFEYHMEFLETFGCIWSSKERLHEVAVHHIPERLIQSDCTKSLAFSHPETHIFDPGATFQSDVLKSLPIQSDPLERHTKVARDLSPGDTKNRPWSDFPERHLQVAPRYFAAENYNFLGTFLQFEGTHQRQIIFYLWIIGEIHKNSIEKFISWILISLLRIVSRLKVDSLIDHLPSLVRYLITQGLIPMPMSQEELCFINNNGSWYKKEPNFQYNNYQQKSYPNNQQSGYPPRNNQQGSYQPQQNPSSGSSAPQESSTDTLLKQILESQTRSEKQVGYELKNLHSKIDGSYNELNNKFSHLASTSGLWTSTAWSDFSERLHEVAVHHIPERLIQNDCTKSLAFSHPETHIFDPGATFQSDVLKSLPIQSDPLERHTKVARDLSPGDTKNRPWSDFPERHLQVAPRYFAAENYNFSGTFLQFEGTHQRQIIFYLWIIGEIHKNSLEKFISWILISLSGKYNIVVCLDVLIHYPQNKADGMIAHLASLAEKRVILSFAPKTFYYDILKRIGELFSGPSKATRAYLHAEADVERALRKVGCRISKSPREDSLPPSSTFPGSSKLFPCRSFLFIC</sequence>
<feature type="compositionally biased region" description="Low complexity" evidence="1">
    <location>
        <begin position="277"/>
        <end position="287"/>
    </location>
</feature>
<dbReference type="Pfam" id="PF07109">
    <property type="entry name" value="Mg-por_mtran_C"/>
    <property type="match status" value="1"/>
</dbReference>
<accession>A0ABQ7N837</accession>
<name>A0ABQ7N837_BRACM</name>
<dbReference type="InterPro" id="IPR029063">
    <property type="entry name" value="SAM-dependent_MTases_sf"/>
</dbReference>
<keyword evidence="4" id="KW-1185">Reference proteome</keyword>
<proteinExistence type="predicted"/>
<dbReference type="EMBL" id="JADBGQ010000003">
    <property type="protein sequence ID" value="KAG5407048.1"/>
    <property type="molecule type" value="Genomic_DNA"/>
</dbReference>
<evidence type="ECO:0000259" key="2">
    <source>
        <dbReference type="Pfam" id="PF07109"/>
    </source>
</evidence>
<evidence type="ECO:0000313" key="3">
    <source>
        <dbReference type="EMBL" id="KAG5407048.1"/>
    </source>
</evidence>
<dbReference type="InterPro" id="IPR010940">
    <property type="entry name" value="Mg_prot_MeTrfase_C"/>
</dbReference>
<evidence type="ECO:0000313" key="4">
    <source>
        <dbReference type="Proteomes" id="UP000823674"/>
    </source>
</evidence>
<feature type="compositionally biased region" description="Polar residues" evidence="1">
    <location>
        <begin position="246"/>
        <end position="276"/>
    </location>
</feature>
<dbReference type="Gene3D" id="3.40.50.150">
    <property type="entry name" value="Vaccinia Virus protein VP39"/>
    <property type="match status" value="1"/>
</dbReference>
<evidence type="ECO:0000256" key="1">
    <source>
        <dbReference type="SAM" id="MobiDB-lite"/>
    </source>
</evidence>
<organism evidence="3 4">
    <name type="scientific">Brassica rapa subsp. trilocularis</name>
    <dbReference type="NCBI Taxonomy" id="1813537"/>
    <lineage>
        <taxon>Eukaryota</taxon>
        <taxon>Viridiplantae</taxon>
        <taxon>Streptophyta</taxon>
        <taxon>Embryophyta</taxon>
        <taxon>Tracheophyta</taxon>
        <taxon>Spermatophyta</taxon>
        <taxon>Magnoliopsida</taxon>
        <taxon>eudicotyledons</taxon>
        <taxon>Gunneridae</taxon>
        <taxon>Pentapetalae</taxon>
        <taxon>rosids</taxon>
        <taxon>malvids</taxon>
        <taxon>Brassicales</taxon>
        <taxon>Brassicaceae</taxon>
        <taxon>Brassiceae</taxon>
        <taxon>Brassica</taxon>
    </lineage>
</organism>
<reference evidence="3 4" key="1">
    <citation type="submission" date="2021-03" db="EMBL/GenBank/DDBJ databases">
        <authorList>
            <person name="King G.J."/>
            <person name="Bancroft I."/>
            <person name="Baten A."/>
            <person name="Bloomfield J."/>
            <person name="Borpatragohain P."/>
            <person name="He Z."/>
            <person name="Irish N."/>
            <person name="Irwin J."/>
            <person name="Liu K."/>
            <person name="Mauleon R.P."/>
            <person name="Moore J."/>
            <person name="Morris R."/>
            <person name="Ostergaard L."/>
            <person name="Wang B."/>
            <person name="Wells R."/>
        </authorList>
    </citation>
    <scope>NUCLEOTIDE SEQUENCE [LARGE SCALE GENOMIC DNA]</scope>
    <source>
        <strain evidence="3">R-o-18</strain>
        <tissue evidence="3">Leaf</tissue>
    </source>
</reference>
<dbReference type="Proteomes" id="UP000823674">
    <property type="component" value="Chromosome A03"/>
</dbReference>
<gene>
    <name evidence="3" type="primary">A03p060210.1_BraROA</name>
    <name evidence="3" type="ORF">IGI04_013167</name>
</gene>
<feature type="region of interest" description="Disordered" evidence="1">
    <location>
        <begin position="246"/>
        <end position="289"/>
    </location>
</feature>
<protein>
    <recommendedName>
        <fullName evidence="2">Magnesium-protoporphyrin IX methyltransferase C-terminal domain-containing protein</fullName>
    </recommendedName>
</protein>
<comment type="caution">
    <text evidence="3">The sequence shown here is derived from an EMBL/GenBank/DDBJ whole genome shotgun (WGS) entry which is preliminary data.</text>
</comment>
<feature type="domain" description="Magnesium-protoporphyrin IX methyltransferase C-terminal" evidence="2">
    <location>
        <begin position="494"/>
        <end position="573"/>
    </location>
</feature>